<keyword evidence="7" id="KW-1185">Reference proteome</keyword>
<keyword evidence="3 6" id="KW-0378">Hydrolase</keyword>
<dbReference type="SUPFAM" id="SSF53187">
    <property type="entry name" value="Zn-dependent exopeptidases"/>
    <property type="match status" value="1"/>
</dbReference>
<sequence>MGETSQTGDLKLGGHTIAMGERRRVELPVARLPTDTWLTLPLEVVRGAQPGPTVWLSAGIHGDELNGLEIVRRVLDQIEPDRLAGSLLAAPIINVFGITSGDRYLPDRRDLNRSFPGSAKGSLAARLANLFMTEIVARSDLGLDFHTGSNHRTNLPQIRANLSDPTCLRCAEAFHPPIVIDASERDGSLRQASMERGIPVLLYEGGEALRFDATPIAVGVQGTLRVLVEMGMIETPPTAVPKPAAPCVVSRTSSWVRARRSGVLRLEALLGQRVAADEVLGSIASVFGEGPKRVRAPHDGVVIGMALHPLANRGDALVHVARLDA</sequence>
<dbReference type="CDD" id="cd06251">
    <property type="entry name" value="M14_ASTE_ASPA-like"/>
    <property type="match status" value="1"/>
</dbReference>
<dbReference type="EMBL" id="CP036291">
    <property type="protein sequence ID" value="QDU87842.1"/>
    <property type="molecule type" value="Genomic_DNA"/>
</dbReference>
<evidence type="ECO:0000313" key="7">
    <source>
        <dbReference type="Proteomes" id="UP000317429"/>
    </source>
</evidence>
<dbReference type="AlphaFoldDB" id="A0A518D8P0"/>
<evidence type="ECO:0000313" key="6">
    <source>
        <dbReference type="EMBL" id="QDU87842.1"/>
    </source>
</evidence>
<dbReference type="KEGG" id="pnd:Pla175_12090"/>
<dbReference type="Proteomes" id="UP000317429">
    <property type="component" value="Chromosome"/>
</dbReference>
<comment type="cofactor">
    <cofactor evidence="1">
        <name>Zn(2+)</name>
        <dbReference type="ChEBI" id="CHEBI:29105"/>
    </cofactor>
</comment>
<evidence type="ECO:0000256" key="3">
    <source>
        <dbReference type="ARBA" id="ARBA00022801"/>
    </source>
</evidence>
<dbReference type="GO" id="GO:0016788">
    <property type="term" value="F:hydrolase activity, acting on ester bonds"/>
    <property type="evidence" value="ECO:0007669"/>
    <property type="project" value="InterPro"/>
</dbReference>
<organism evidence="6 7">
    <name type="scientific">Pirellulimonas nuda</name>
    <dbReference type="NCBI Taxonomy" id="2528009"/>
    <lineage>
        <taxon>Bacteria</taxon>
        <taxon>Pseudomonadati</taxon>
        <taxon>Planctomycetota</taxon>
        <taxon>Planctomycetia</taxon>
        <taxon>Pirellulales</taxon>
        <taxon>Lacipirellulaceae</taxon>
        <taxon>Pirellulimonas</taxon>
    </lineage>
</organism>
<proteinExistence type="predicted"/>
<dbReference type="Pfam" id="PF24827">
    <property type="entry name" value="AstE_AspA_cat"/>
    <property type="match status" value="1"/>
</dbReference>
<dbReference type="InterPro" id="IPR053138">
    <property type="entry name" value="N-alpha-Ac-DABA_deacetylase"/>
</dbReference>
<dbReference type="OrthoDB" id="9782876at2"/>
<protein>
    <submittedName>
        <fullName evidence="6">Succinylglutamate desuccinylase</fullName>
        <ecNumber evidence="6">3.5.1.96</ecNumber>
    </submittedName>
</protein>
<dbReference type="Gene3D" id="3.40.630.10">
    <property type="entry name" value="Zn peptidases"/>
    <property type="match status" value="1"/>
</dbReference>
<keyword evidence="2" id="KW-0479">Metal-binding</keyword>
<gene>
    <name evidence="6" type="primary">astE</name>
    <name evidence="6" type="ORF">Pla175_12090</name>
</gene>
<evidence type="ECO:0000259" key="5">
    <source>
        <dbReference type="Pfam" id="PF24827"/>
    </source>
</evidence>
<evidence type="ECO:0000256" key="4">
    <source>
        <dbReference type="ARBA" id="ARBA00022833"/>
    </source>
</evidence>
<dbReference type="EC" id="3.5.1.96" evidence="6"/>
<dbReference type="GO" id="GO:0009017">
    <property type="term" value="F:succinylglutamate desuccinylase activity"/>
    <property type="evidence" value="ECO:0007669"/>
    <property type="project" value="UniProtKB-EC"/>
</dbReference>
<reference evidence="6 7" key="1">
    <citation type="submission" date="2019-02" db="EMBL/GenBank/DDBJ databases">
        <title>Deep-cultivation of Planctomycetes and their phenomic and genomic characterization uncovers novel biology.</title>
        <authorList>
            <person name="Wiegand S."/>
            <person name="Jogler M."/>
            <person name="Boedeker C."/>
            <person name="Pinto D."/>
            <person name="Vollmers J."/>
            <person name="Rivas-Marin E."/>
            <person name="Kohn T."/>
            <person name="Peeters S.H."/>
            <person name="Heuer A."/>
            <person name="Rast P."/>
            <person name="Oberbeckmann S."/>
            <person name="Bunk B."/>
            <person name="Jeske O."/>
            <person name="Meyerdierks A."/>
            <person name="Storesund J.E."/>
            <person name="Kallscheuer N."/>
            <person name="Luecker S."/>
            <person name="Lage O.M."/>
            <person name="Pohl T."/>
            <person name="Merkel B.J."/>
            <person name="Hornburger P."/>
            <person name="Mueller R.-W."/>
            <person name="Bruemmer F."/>
            <person name="Labrenz M."/>
            <person name="Spormann A.M."/>
            <person name="Op den Camp H."/>
            <person name="Overmann J."/>
            <person name="Amann R."/>
            <person name="Jetten M.S.M."/>
            <person name="Mascher T."/>
            <person name="Medema M.H."/>
            <person name="Devos D.P."/>
            <person name="Kaster A.-K."/>
            <person name="Ovreas L."/>
            <person name="Rohde M."/>
            <person name="Galperin M.Y."/>
            <person name="Jogler C."/>
        </authorList>
    </citation>
    <scope>NUCLEOTIDE SEQUENCE [LARGE SCALE GENOMIC DNA]</scope>
    <source>
        <strain evidence="6 7">Pla175</strain>
    </source>
</reference>
<feature type="domain" description="Succinylglutamate desuccinylase/Aspartoacylase catalytic" evidence="5">
    <location>
        <begin position="50"/>
        <end position="228"/>
    </location>
</feature>
<accession>A0A518D8P0</accession>
<dbReference type="GO" id="GO:0046872">
    <property type="term" value="F:metal ion binding"/>
    <property type="evidence" value="ECO:0007669"/>
    <property type="project" value="UniProtKB-KW"/>
</dbReference>
<dbReference type="InterPro" id="IPR043795">
    <property type="entry name" value="N-alpha-Ac-DABA-like"/>
</dbReference>
<dbReference type="InterPro" id="IPR055438">
    <property type="entry name" value="AstE_AspA_cat"/>
</dbReference>
<evidence type="ECO:0000256" key="2">
    <source>
        <dbReference type="ARBA" id="ARBA00022723"/>
    </source>
</evidence>
<dbReference type="RefSeq" id="WP_145282108.1">
    <property type="nucleotide sequence ID" value="NZ_CP036291.1"/>
</dbReference>
<name>A0A518D8P0_9BACT</name>
<evidence type="ECO:0000256" key="1">
    <source>
        <dbReference type="ARBA" id="ARBA00001947"/>
    </source>
</evidence>
<dbReference type="PIRSF" id="PIRSF039012">
    <property type="entry name" value="ASP"/>
    <property type="match status" value="1"/>
</dbReference>
<keyword evidence="4" id="KW-0862">Zinc</keyword>
<dbReference type="PANTHER" id="PTHR37326:SF2">
    <property type="entry name" value="SUCCINYLGLUTAMATE DESUCCINYLASE_ASPARTOACYLASE FAMILY PROTEIN"/>
    <property type="match status" value="1"/>
</dbReference>
<dbReference type="PANTHER" id="PTHR37326">
    <property type="entry name" value="BLL3975 PROTEIN"/>
    <property type="match status" value="1"/>
</dbReference>